<evidence type="ECO:0000313" key="7">
    <source>
        <dbReference type="EMBL" id="VAX30547.1"/>
    </source>
</evidence>
<dbReference type="NCBIfam" id="TIGR00765">
    <property type="entry name" value="yihY_not_rbn"/>
    <property type="match status" value="1"/>
</dbReference>
<proteinExistence type="predicted"/>
<name>A0A3B1DP82_9ZZZZ</name>
<feature type="transmembrane region" description="Helical" evidence="6">
    <location>
        <begin position="250"/>
        <end position="271"/>
    </location>
</feature>
<organism evidence="7">
    <name type="scientific">hydrothermal vent metagenome</name>
    <dbReference type="NCBI Taxonomy" id="652676"/>
    <lineage>
        <taxon>unclassified sequences</taxon>
        <taxon>metagenomes</taxon>
        <taxon>ecological metagenomes</taxon>
    </lineage>
</organism>
<keyword evidence="3 6" id="KW-0812">Transmembrane</keyword>
<dbReference type="AlphaFoldDB" id="A0A3B1DP82"/>
<dbReference type="Pfam" id="PF03631">
    <property type="entry name" value="Virul_fac_BrkB"/>
    <property type="match status" value="1"/>
</dbReference>
<evidence type="ECO:0000256" key="2">
    <source>
        <dbReference type="ARBA" id="ARBA00022475"/>
    </source>
</evidence>
<evidence type="ECO:0000256" key="5">
    <source>
        <dbReference type="ARBA" id="ARBA00023136"/>
    </source>
</evidence>
<feature type="transmembrane region" description="Helical" evidence="6">
    <location>
        <begin position="277"/>
        <end position="308"/>
    </location>
</feature>
<evidence type="ECO:0000256" key="4">
    <source>
        <dbReference type="ARBA" id="ARBA00022989"/>
    </source>
</evidence>
<keyword evidence="2" id="KW-1003">Cell membrane</keyword>
<comment type="subcellular location">
    <subcellularLocation>
        <location evidence="1">Cell membrane</location>
        <topology evidence="1">Multi-pass membrane protein</topology>
    </subcellularLocation>
</comment>
<dbReference type="Gene3D" id="1.10.10.10">
    <property type="entry name" value="Winged helix-like DNA-binding domain superfamily/Winged helix DNA-binding domain"/>
    <property type="match status" value="1"/>
</dbReference>
<keyword evidence="4 6" id="KW-1133">Transmembrane helix</keyword>
<evidence type="ECO:0000256" key="3">
    <source>
        <dbReference type="ARBA" id="ARBA00022692"/>
    </source>
</evidence>
<dbReference type="GO" id="GO:0005886">
    <property type="term" value="C:plasma membrane"/>
    <property type="evidence" value="ECO:0007669"/>
    <property type="project" value="UniProtKB-SubCell"/>
</dbReference>
<feature type="transmembrane region" description="Helical" evidence="6">
    <location>
        <begin position="132"/>
        <end position="152"/>
    </location>
</feature>
<protein>
    <submittedName>
        <fullName evidence="7">Inner membrane protein YihY, formerly thought to be RNase BN</fullName>
    </submittedName>
</protein>
<dbReference type="PANTHER" id="PTHR30213">
    <property type="entry name" value="INNER MEMBRANE PROTEIN YHJD"/>
    <property type="match status" value="1"/>
</dbReference>
<feature type="transmembrane region" description="Helical" evidence="6">
    <location>
        <begin position="71"/>
        <end position="93"/>
    </location>
</feature>
<dbReference type="PANTHER" id="PTHR30213:SF0">
    <property type="entry name" value="UPF0761 MEMBRANE PROTEIN YIHY"/>
    <property type="match status" value="1"/>
</dbReference>
<feature type="transmembrane region" description="Helical" evidence="6">
    <location>
        <begin position="217"/>
        <end position="238"/>
    </location>
</feature>
<accession>A0A3B1DP82</accession>
<sequence>MTVSFYDKILKNIKMPVNMKRLNDFFEKELWEIDVKSLSRPRAFLVRTLRLLYVAVLEFSEGQLVLRAMSLVYTTLLSLVPLLAVSFSVLKAFGVHNQLEPFLYNFLAPLGPKGNELTQKIIGFVENMKVGVLGSIGLAMLVYTVISLIQKIEDAFNYIWRIKRPRTFVRRFSDYMSVILIGPVLIFTAIGVTASIMSTTVMQTVLAVEPFGTAVYIAGKIIPYIFVCAAFTFVYIFVPNTKVRFKSALVGGLFAGVLWETTGWVFASFVVSSTKYAAIYSGFAILIMFMIWLYLSWLILLVGAEVSFHHQYPQFLTVRNEALILSNRLKEKLAFMIMFLIGYNYYNNSSPWRLNSLIDSLSLPVEPVQDMLVLLGEKGFILETADDPPAYLPARDIEKIKLKDLLDCVRTAGEDTCSIEERFHSVSEVDRVMKRVDNAIGAALAEETLKDLVLFRKLVGRES</sequence>
<reference evidence="7" key="1">
    <citation type="submission" date="2018-06" db="EMBL/GenBank/DDBJ databases">
        <authorList>
            <person name="Zhirakovskaya E."/>
        </authorList>
    </citation>
    <scope>NUCLEOTIDE SEQUENCE</scope>
</reference>
<gene>
    <name evidence="7" type="ORF">MNBD_NITROSPIRAE03-106</name>
</gene>
<dbReference type="EMBL" id="UOGI01000076">
    <property type="protein sequence ID" value="VAX30547.1"/>
    <property type="molecule type" value="Genomic_DNA"/>
</dbReference>
<feature type="transmembrane region" description="Helical" evidence="6">
    <location>
        <begin position="172"/>
        <end position="197"/>
    </location>
</feature>
<dbReference type="InterPro" id="IPR036388">
    <property type="entry name" value="WH-like_DNA-bd_sf"/>
</dbReference>
<evidence type="ECO:0000256" key="1">
    <source>
        <dbReference type="ARBA" id="ARBA00004651"/>
    </source>
</evidence>
<evidence type="ECO:0000256" key="6">
    <source>
        <dbReference type="SAM" id="Phobius"/>
    </source>
</evidence>
<keyword evidence="5 6" id="KW-0472">Membrane</keyword>
<dbReference type="InterPro" id="IPR017039">
    <property type="entry name" value="Virul_fac_BrkB"/>
</dbReference>